<sequence>MRLINSQSAYGFISITLHWLTAAVVYGMFALGLWMVTLGYYDTWYHKAPDIHKGIGILLMMGLIIRVLWRFISSAPQPLKSYSKITRIGAGFVHALLYLALFTIVISGYLISTADGKPITVFGWFSVPAFISDAAIQADTAGVIHLWVAWGVVVVSILHGLMAIKHHFIDKDATLLRMLGKTSIHSGVKK</sequence>
<evidence type="ECO:0000256" key="2">
    <source>
        <dbReference type="ARBA" id="ARBA00004651"/>
    </source>
</evidence>
<protein>
    <submittedName>
        <fullName evidence="15">Cytochrome b561 homolog 2</fullName>
    </submittedName>
</protein>
<keyword evidence="3" id="KW-0813">Transport</keyword>
<evidence type="ECO:0000256" key="1">
    <source>
        <dbReference type="ARBA" id="ARBA00001970"/>
    </source>
</evidence>
<name>A0A3P8KKN8_RAOTE</name>
<comment type="cofactor">
    <cofactor evidence="1">
        <name>heme b</name>
        <dbReference type="ChEBI" id="CHEBI:60344"/>
    </cofactor>
</comment>
<keyword evidence="7" id="KW-0479">Metal-binding</keyword>
<reference evidence="15 16" key="1">
    <citation type="submission" date="2018-12" db="EMBL/GenBank/DDBJ databases">
        <authorList>
            <consortium name="Pathogen Informatics"/>
        </authorList>
    </citation>
    <scope>NUCLEOTIDE SEQUENCE [LARGE SCALE GENOMIC DNA]</scope>
    <source>
        <strain evidence="15 16">NCTC13098</strain>
    </source>
</reference>
<dbReference type="GO" id="GO:0046872">
    <property type="term" value="F:metal ion binding"/>
    <property type="evidence" value="ECO:0007669"/>
    <property type="project" value="UniProtKB-KW"/>
</dbReference>
<evidence type="ECO:0000256" key="5">
    <source>
        <dbReference type="ARBA" id="ARBA00022617"/>
    </source>
</evidence>
<evidence type="ECO:0000256" key="6">
    <source>
        <dbReference type="ARBA" id="ARBA00022692"/>
    </source>
</evidence>
<dbReference type="GO" id="GO:0022904">
    <property type="term" value="P:respiratory electron transport chain"/>
    <property type="evidence" value="ECO:0007669"/>
    <property type="project" value="InterPro"/>
</dbReference>
<accession>A0A3P8KKN8</accession>
<evidence type="ECO:0000256" key="11">
    <source>
        <dbReference type="ARBA" id="ARBA00023136"/>
    </source>
</evidence>
<evidence type="ECO:0000256" key="7">
    <source>
        <dbReference type="ARBA" id="ARBA00022723"/>
    </source>
</evidence>
<dbReference type="Pfam" id="PF01292">
    <property type="entry name" value="Ni_hydr_CYTB"/>
    <property type="match status" value="1"/>
</dbReference>
<evidence type="ECO:0000259" key="14">
    <source>
        <dbReference type="Pfam" id="PF01292"/>
    </source>
</evidence>
<dbReference type="Gene3D" id="1.20.950.20">
    <property type="entry name" value="Transmembrane di-heme cytochromes, Chain C"/>
    <property type="match status" value="1"/>
</dbReference>
<evidence type="ECO:0000256" key="4">
    <source>
        <dbReference type="ARBA" id="ARBA00022475"/>
    </source>
</evidence>
<dbReference type="GO" id="GO:0020037">
    <property type="term" value="F:heme binding"/>
    <property type="evidence" value="ECO:0007669"/>
    <property type="project" value="TreeGrafter"/>
</dbReference>
<evidence type="ECO:0000256" key="10">
    <source>
        <dbReference type="ARBA" id="ARBA00023004"/>
    </source>
</evidence>
<keyword evidence="8" id="KW-0249">Electron transport</keyword>
<keyword evidence="4" id="KW-1003">Cell membrane</keyword>
<dbReference type="InterPro" id="IPR052168">
    <property type="entry name" value="Cytochrome_b561_oxidase"/>
</dbReference>
<evidence type="ECO:0000256" key="12">
    <source>
        <dbReference type="ARBA" id="ARBA00037975"/>
    </source>
</evidence>
<dbReference type="RefSeq" id="WP_128878120.1">
    <property type="nucleotide sequence ID" value="NZ_CACSIR010000004.1"/>
</dbReference>
<feature type="transmembrane region" description="Helical" evidence="13">
    <location>
        <begin position="20"/>
        <end position="41"/>
    </location>
</feature>
<keyword evidence="10" id="KW-0408">Iron</keyword>
<feature type="transmembrane region" description="Helical" evidence="13">
    <location>
        <begin position="92"/>
        <end position="112"/>
    </location>
</feature>
<organism evidence="15 16">
    <name type="scientific">Raoultella terrigena</name>
    <name type="common">Klebsiella terrigena</name>
    <dbReference type="NCBI Taxonomy" id="577"/>
    <lineage>
        <taxon>Bacteria</taxon>
        <taxon>Pseudomonadati</taxon>
        <taxon>Pseudomonadota</taxon>
        <taxon>Gammaproteobacteria</taxon>
        <taxon>Enterobacterales</taxon>
        <taxon>Enterobacteriaceae</taxon>
        <taxon>Klebsiella/Raoultella group</taxon>
        <taxon>Raoultella</taxon>
    </lineage>
</organism>
<dbReference type="PANTHER" id="PTHR30529:SF1">
    <property type="entry name" value="CYTOCHROME B561 HOMOLOG 2"/>
    <property type="match status" value="1"/>
</dbReference>
<dbReference type="KEGG" id="rtg:NCTC13098_03517"/>
<feature type="transmembrane region" description="Helical" evidence="13">
    <location>
        <begin position="144"/>
        <end position="164"/>
    </location>
</feature>
<keyword evidence="11 13" id="KW-0472">Membrane</keyword>
<evidence type="ECO:0000313" key="15">
    <source>
        <dbReference type="EMBL" id="VDR27151.1"/>
    </source>
</evidence>
<dbReference type="InterPro" id="IPR011577">
    <property type="entry name" value="Cyt_b561_bac/Ni-Hgenase"/>
</dbReference>
<evidence type="ECO:0000256" key="8">
    <source>
        <dbReference type="ARBA" id="ARBA00022982"/>
    </source>
</evidence>
<dbReference type="PANTHER" id="PTHR30529">
    <property type="entry name" value="CYTOCHROME B561"/>
    <property type="match status" value="1"/>
</dbReference>
<keyword evidence="9 13" id="KW-1133">Transmembrane helix</keyword>
<keyword evidence="6 13" id="KW-0812">Transmembrane</keyword>
<dbReference type="Proteomes" id="UP000274346">
    <property type="component" value="Chromosome"/>
</dbReference>
<gene>
    <name evidence="15" type="primary">yceJ_2</name>
    <name evidence="15" type="ORF">NCTC13098_03517</name>
</gene>
<proteinExistence type="inferred from homology"/>
<evidence type="ECO:0000256" key="3">
    <source>
        <dbReference type="ARBA" id="ARBA00022448"/>
    </source>
</evidence>
<dbReference type="GO" id="GO:0005886">
    <property type="term" value="C:plasma membrane"/>
    <property type="evidence" value="ECO:0007669"/>
    <property type="project" value="UniProtKB-SubCell"/>
</dbReference>
<evidence type="ECO:0000313" key="16">
    <source>
        <dbReference type="Proteomes" id="UP000274346"/>
    </source>
</evidence>
<feature type="domain" description="Cytochrome b561 bacterial/Ni-hydrogenase" evidence="14">
    <location>
        <begin position="10"/>
        <end position="180"/>
    </location>
</feature>
<dbReference type="AlphaFoldDB" id="A0A3P8KKN8"/>
<dbReference type="SUPFAM" id="SSF81342">
    <property type="entry name" value="Transmembrane di-heme cytochromes"/>
    <property type="match status" value="1"/>
</dbReference>
<feature type="transmembrane region" description="Helical" evidence="13">
    <location>
        <begin position="53"/>
        <end position="72"/>
    </location>
</feature>
<comment type="similarity">
    <text evidence="12">Belongs to the cytochrome b561 family.</text>
</comment>
<dbReference type="InterPro" id="IPR016174">
    <property type="entry name" value="Di-haem_cyt_TM"/>
</dbReference>
<evidence type="ECO:0000256" key="9">
    <source>
        <dbReference type="ARBA" id="ARBA00022989"/>
    </source>
</evidence>
<keyword evidence="5" id="KW-0349">Heme</keyword>
<comment type="subcellular location">
    <subcellularLocation>
        <location evidence="2">Cell membrane</location>
        <topology evidence="2">Multi-pass membrane protein</topology>
    </subcellularLocation>
</comment>
<dbReference type="GO" id="GO:0009055">
    <property type="term" value="F:electron transfer activity"/>
    <property type="evidence" value="ECO:0007669"/>
    <property type="project" value="InterPro"/>
</dbReference>
<evidence type="ECO:0000256" key="13">
    <source>
        <dbReference type="SAM" id="Phobius"/>
    </source>
</evidence>
<dbReference type="EMBL" id="LR131271">
    <property type="protein sequence ID" value="VDR27151.1"/>
    <property type="molecule type" value="Genomic_DNA"/>
</dbReference>